<comment type="caution">
    <text evidence="2">The sequence shown here is derived from an EMBL/GenBank/DDBJ whole genome shotgun (WGS) entry which is preliminary data.</text>
</comment>
<proteinExistence type="predicted"/>
<gene>
    <name evidence="2" type="ORF">CKAH01_09210</name>
</gene>
<dbReference type="Proteomes" id="UP001281614">
    <property type="component" value="Unassembled WGS sequence"/>
</dbReference>
<sequence length="82" mass="8903">MAAEEDHGSTTSADGQPQYPPPVSMEKRKSDWEDVPQTARTSGFSWFRLSANGPPGPVDELSLYMGAAFSSIPDDDESQRSP</sequence>
<accession>A0AAD9XZ03</accession>
<name>A0AAD9XZ03_COLKA</name>
<keyword evidence="3" id="KW-1185">Reference proteome</keyword>
<evidence type="ECO:0000313" key="2">
    <source>
        <dbReference type="EMBL" id="KAK2730952.1"/>
    </source>
</evidence>
<organism evidence="2 3">
    <name type="scientific">Colletotrichum kahawae</name>
    <name type="common">Coffee berry disease fungus</name>
    <dbReference type="NCBI Taxonomy" id="34407"/>
    <lineage>
        <taxon>Eukaryota</taxon>
        <taxon>Fungi</taxon>
        <taxon>Dikarya</taxon>
        <taxon>Ascomycota</taxon>
        <taxon>Pezizomycotina</taxon>
        <taxon>Sordariomycetes</taxon>
        <taxon>Hypocreomycetidae</taxon>
        <taxon>Glomerellales</taxon>
        <taxon>Glomerellaceae</taxon>
        <taxon>Colletotrichum</taxon>
        <taxon>Colletotrichum gloeosporioides species complex</taxon>
    </lineage>
</organism>
<feature type="region of interest" description="Disordered" evidence="1">
    <location>
        <begin position="1"/>
        <end position="37"/>
    </location>
</feature>
<dbReference type="EMBL" id="VYYT01000621">
    <property type="protein sequence ID" value="KAK2730952.1"/>
    <property type="molecule type" value="Genomic_DNA"/>
</dbReference>
<evidence type="ECO:0000313" key="3">
    <source>
        <dbReference type="Proteomes" id="UP001281614"/>
    </source>
</evidence>
<reference evidence="2" key="1">
    <citation type="submission" date="2023-02" db="EMBL/GenBank/DDBJ databases">
        <title>Colletotrichum kahawae CIFC_Que2 genome sequencing and assembly.</title>
        <authorList>
            <person name="Baroncelli R."/>
        </authorList>
    </citation>
    <scope>NUCLEOTIDE SEQUENCE</scope>
    <source>
        <strain evidence="2">CIFC_Que2</strain>
    </source>
</reference>
<protein>
    <submittedName>
        <fullName evidence="2">MFS multidrug transporter</fullName>
    </submittedName>
</protein>
<dbReference type="AlphaFoldDB" id="A0AAD9XZ03"/>
<evidence type="ECO:0000256" key="1">
    <source>
        <dbReference type="SAM" id="MobiDB-lite"/>
    </source>
</evidence>